<evidence type="ECO:0000256" key="15">
    <source>
        <dbReference type="RuleBase" id="RU363031"/>
    </source>
</evidence>
<evidence type="ECO:0000259" key="20">
    <source>
        <dbReference type="Pfam" id="PF04565"/>
    </source>
</evidence>
<evidence type="ECO:0000259" key="17">
    <source>
        <dbReference type="Pfam" id="PF04560"/>
    </source>
</evidence>
<dbReference type="PANTHER" id="PTHR20856">
    <property type="entry name" value="DNA-DIRECTED RNA POLYMERASE I SUBUNIT 2"/>
    <property type="match status" value="1"/>
</dbReference>
<dbReference type="Pfam" id="PF04560">
    <property type="entry name" value="RNA_pol_Rpb2_7"/>
    <property type="match status" value="1"/>
</dbReference>
<evidence type="ECO:0000256" key="1">
    <source>
        <dbReference type="ARBA" id="ARBA00004026"/>
    </source>
</evidence>
<dbReference type="Pfam" id="PF04565">
    <property type="entry name" value="RNA_pol_Rpb2_3"/>
    <property type="match status" value="1"/>
</dbReference>
<feature type="domain" description="RNA polymerase Rpb2" evidence="21">
    <location>
        <begin position="556"/>
        <end position="616"/>
    </location>
</feature>
<dbReference type="InterPro" id="IPR007645">
    <property type="entry name" value="RNA_pol_Rpb2_3"/>
</dbReference>
<dbReference type="InterPro" id="IPR032675">
    <property type="entry name" value="LRR_dom_sf"/>
</dbReference>
<dbReference type="EMBL" id="JAPCXB010000021">
    <property type="protein sequence ID" value="KAJ1614489.1"/>
    <property type="molecule type" value="Genomic_DNA"/>
</dbReference>
<evidence type="ECO:0000313" key="25">
    <source>
        <dbReference type="Proteomes" id="UP001071777"/>
    </source>
</evidence>
<dbReference type="Gene3D" id="3.80.10.10">
    <property type="entry name" value="Ribonuclease Inhibitor"/>
    <property type="match status" value="4"/>
</dbReference>
<feature type="domain" description="DNA-directed RNA polymerase subunit 2 hybrid-binding" evidence="16">
    <location>
        <begin position="705"/>
        <end position="1075"/>
    </location>
</feature>
<sequence length="1791" mass="203493">MASGQKNDEIQQEDSWALIGTYFRDRGLVNQQLESFNDFIMYKLQEIVDEHPPIIITPQSQYRPDEQIDTRVRYYLKFGQLSLSRPSVEEREGVARGLWPNEARLRNLTYSSPVFVDAEQRVYRVEDDGSETLVYENVYSRLPLAKIPIMLRSEYCWTHNISERELQSAGECVYDQGGYFIINGMEKVLVGQERMANNFVYLFQKSQPSKYTWIAEIRSNREGMQATSGFSVKLRGSDGNQGQIVATLPYIRTDIPIAILFRALGVLSDKDILSRCVYDFNDTQMLTLLRPSLEETFEFFSQDVCLDFIGKRGPTVGATREKRIQYAKELFEKELLPHVGVTSGSESRKAYFIGYMVHKLCLGALGRVPEDDRDHFGKKRLDLAGPLVAASFGQCFRKMMKDVRRLLQRNIDNGKEFDVAGVIRSASYITQTIQYQFATGNWGKDKDGKIIRTGVSQVLSRLTFTSALSYLRRLNTPLGREGKFAKPRQLHNTHWGMICPAETPEGHSVGLVKNLALMCEISVGYRPHAIKTFLDEWGMDSIDEIPPEGIKRKIKVFLNGNWIGCFDDSEDSISNLRMIRRSGEIPYETSIVLDVVNREIKLFTDSGRSMRPLYIVGEDGDLKIKKSHIQCLLNDHSGIYEKMEDYNNEFSWDDLVSTGIIEYVDCEEEETSMIAMFINDLRTDRGYCSTYTHCEIHPSLILGVCASIIPFPDHNQSPRNVYQSAMGKQAMGVYTSNYNMRMDTLGYVLYYPQKPLVTTRAMTYMRFRELPAGINCIVGIMCYSGYNQEDSLIMNQSSIDRGLFRSVFFRTYVSEEKQVGSNLIEAFELPNPEEVSGLRFGNYGNLDLDGLIEPGNRVLGDDIIIGKVGPINPEDRDTRIQKLTKRDCSVGIRTSEHGVVDDVLLSTNSKGVKFAKVKVRTIRIPHVGDKFASRHGQKGTIGITYRTEDMPFTQDGIIPDIIMNPHAIPSRMTIGHLIECLLGKACAIQGLEGDATPFTKITVEEISHRLHSSGFQKNGNEVMYNGHTGKRLESRIFIGPTYYQRLKHMVDDKIHARARGAVTMLTRQPREGRAREGGLRFGEMERDCMISHGAAKMLKERLFDQCDAYRVHICEMCGLICIADLGSINHSGIKNDDINLIDHFYSLPLKKGKLVSADFRECSDDYLCQLYLFLKNAGIKITESFLYGISGPKRKTLKIPYCNGIKASSLNYFFFNSPNLEIVDLSNCYQVNNRVIKCIIANCKKLKELNISGCKLVTDSAFYTELFSPVGSCMANLRVLNIEGCSQIVDLQSIIKQTRYLEVLNISHCRNITISTFEDIIQSCSNLKVLDISSCDGINDNKYEFNCYSSTNIEKISISRSKLSSITLEKIISSMKNLKYLNLNYCVNMNDDLFCKISTTLTRLNNLSLRSCANISDSSFQQLGENLKELEHLDISWCPKLTSRTLKYLALRYSMKTVSKLKTLKLSQNTNMGAFFEPYNGFPEMLSIYKKKIPKLCLDDQNNHSYELNSCHPSTFTSQSCNNFFLESQPNCVHDEMIDESINQLIYKENVKSKLVGGGLTPLSMCLIIKYSSETLTELELEGLRNVITCDVLEHIGMFCKNLKDLKVSIFENDDLCIDSFNKICTECTNIHTFALNISNIESKLHHSKIIDCISNNGSLPNLKELHILSNPKVGITNDNLDLLSSCKFQLTKLEMKNFHGFSNNYIKENISKFKQFFFNILEVSLSGNDAVNDDDIISILKLMKAPSSIELVNFSNISTNLPKYIWENFQTIKRLSVLNEKTKVILERFN</sequence>
<dbReference type="Gene3D" id="2.40.270.10">
    <property type="entry name" value="DNA-directed RNA polymerase, subunit 2, domain 6"/>
    <property type="match status" value="1"/>
</dbReference>
<dbReference type="InterPro" id="IPR037033">
    <property type="entry name" value="DNA-dir_RNAP_su2_hyb_sf"/>
</dbReference>
<evidence type="ECO:0000256" key="5">
    <source>
        <dbReference type="ARBA" id="ARBA00021955"/>
    </source>
</evidence>
<dbReference type="Gene3D" id="3.90.1100.10">
    <property type="match status" value="1"/>
</dbReference>
<dbReference type="InterPro" id="IPR007647">
    <property type="entry name" value="RNA_pol_Rpb2_5"/>
</dbReference>
<evidence type="ECO:0000259" key="18">
    <source>
        <dbReference type="Pfam" id="PF04561"/>
    </source>
</evidence>
<dbReference type="PROSITE" id="PS01166">
    <property type="entry name" value="RNA_POL_BETA"/>
    <property type="match status" value="1"/>
</dbReference>
<dbReference type="NCBIfam" id="NF007175">
    <property type="entry name" value="PRK09606.1"/>
    <property type="match status" value="1"/>
</dbReference>
<feature type="domain" description="F-box/LRR-repeat protein 15-like leucin rich repeat" evidence="23">
    <location>
        <begin position="1300"/>
        <end position="1452"/>
    </location>
</feature>
<evidence type="ECO:0000256" key="4">
    <source>
        <dbReference type="ARBA" id="ARBA00012418"/>
    </source>
</evidence>
<dbReference type="Pfam" id="PF04561">
    <property type="entry name" value="RNA_pol_Rpb2_2"/>
    <property type="match status" value="1"/>
</dbReference>
<dbReference type="SUPFAM" id="SSF64484">
    <property type="entry name" value="beta and beta-prime subunits of DNA dependent RNA-polymerase"/>
    <property type="match status" value="1"/>
</dbReference>
<dbReference type="Pfam" id="PF04563">
    <property type="entry name" value="RNA_pol_Rpb2_1"/>
    <property type="match status" value="1"/>
</dbReference>
<comment type="catalytic activity">
    <reaction evidence="15">
        <text>RNA(n) + a ribonucleoside 5'-triphosphate = RNA(n+1) + diphosphate</text>
        <dbReference type="Rhea" id="RHEA:21248"/>
        <dbReference type="Rhea" id="RHEA-COMP:14527"/>
        <dbReference type="Rhea" id="RHEA-COMP:17342"/>
        <dbReference type="ChEBI" id="CHEBI:33019"/>
        <dbReference type="ChEBI" id="CHEBI:61557"/>
        <dbReference type="ChEBI" id="CHEBI:140395"/>
        <dbReference type="EC" id="2.7.7.6"/>
    </reaction>
</comment>
<dbReference type="InterPro" id="IPR007646">
    <property type="entry name" value="RNA_pol_Rpb2_4"/>
</dbReference>
<feature type="domain" description="RNA polymerase Rpb2" evidence="17">
    <location>
        <begin position="1077"/>
        <end position="1124"/>
    </location>
</feature>
<evidence type="ECO:0000256" key="11">
    <source>
        <dbReference type="ARBA" id="ARBA00022833"/>
    </source>
</evidence>
<dbReference type="InterPro" id="IPR007120">
    <property type="entry name" value="DNA-dir_RNAP_su2_dom"/>
</dbReference>
<dbReference type="Gene3D" id="3.90.1110.10">
    <property type="entry name" value="RNA polymerase Rpb2, domain 2"/>
    <property type="match status" value="1"/>
</dbReference>
<dbReference type="InterPro" id="IPR007641">
    <property type="entry name" value="RNA_pol_Rpb2_7"/>
</dbReference>
<evidence type="ECO:0000256" key="14">
    <source>
        <dbReference type="ARBA" id="ARBA00026088"/>
    </source>
</evidence>
<dbReference type="InterPro" id="IPR014724">
    <property type="entry name" value="RNA_pol_RPB2_OB-fold"/>
</dbReference>
<dbReference type="InterPro" id="IPR007642">
    <property type="entry name" value="RNA_pol_Rpb2_2"/>
</dbReference>
<dbReference type="InterPro" id="IPR007121">
    <property type="entry name" value="RNA_pol_bsu_CS"/>
</dbReference>
<comment type="caution">
    <text evidence="24">The sequence shown here is derived from an EMBL/GenBank/DDBJ whole genome shotgun (WGS) entry which is preliminary data.</text>
</comment>
<comment type="function">
    <text evidence="1 15">DNA-dependent RNA polymerase catalyzes the transcription of DNA into RNA using the four ribonucleoside triphosphates as substrates.</text>
</comment>
<evidence type="ECO:0000256" key="9">
    <source>
        <dbReference type="ARBA" id="ARBA00022695"/>
    </source>
</evidence>
<dbReference type="Gene3D" id="3.90.1070.20">
    <property type="match status" value="1"/>
</dbReference>
<keyword evidence="8 15" id="KW-0808">Transferase</keyword>
<evidence type="ECO:0000259" key="23">
    <source>
        <dbReference type="Pfam" id="PF25372"/>
    </source>
</evidence>
<dbReference type="InterPro" id="IPR057207">
    <property type="entry name" value="FBXL15_LRR"/>
</dbReference>
<feature type="domain" description="RNA polymerase Rpb2" evidence="18">
    <location>
        <begin position="196"/>
        <end position="382"/>
    </location>
</feature>
<dbReference type="Pfam" id="PF04566">
    <property type="entry name" value="RNA_pol_Rpb2_4"/>
    <property type="match status" value="1"/>
</dbReference>
<accession>A0ABQ8PAG2</accession>
<evidence type="ECO:0000259" key="21">
    <source>
        <dbReference type="Pfam" id="PF04566"/>
    </source>
</evidence>
<evidence type="ECO:0000256" key="3">
    <source>
        <dbReference type="ARBA" id="ARBA00006835"/>
    </source>
</evidence>
<reference evidence="24" key="1">
    <citation type="submission" date="2022-10" db="EMBL/GenBank/DDBJ databases">
        <title>Adaptive evolution leads to modifications in subtelomeric GC content in a zoonotic Cryptosporidium species.</title>
        <authorList>
            <person name="Li J."/>
            <person name="Feng Y."/>
            <person name="Xiao L."/>
        </authorList>
    </citation>
    <scope>NUCLEOTIDE SEQUENCE</scope>
    <source>
        <strain evidence="24">25894</strain>
    </source>
</reference>
<evidence type="ECO:0000256" key="7">
    <source>
        <dbReference type="ARBA" id="ARBA00022640"/>
    </source>
</evidence>
<dbReference type="EC" id="2.7.7.6" evidence="4 15"/>
<keyword evidence="13 15" id="KW-0804">Transcription</keyword>
<dbReference type="Pfam" id="PF25372">
    <property type="entry name" value="DUF7885"/>
    <property type="match status" value="1"/>
</dbReference>
<feature type="domain" description="RNA polymerase Rpb2" evidence="22">
    <location>
        <begin position="652"/>
        <end position="698"/>
    </location>
</feature>
<keyword evidence="11" id="KW-0862">Zinc</keyword>
<evidence type="ECO:0000256" key="6">
    <source>
        <dbReference type="ARBA" id="ARBA00022478"/>
    </source>
</evidence>
<evidence type="ECO:0000256" key="10">
    <source>
        <dbReference type="ARBA" id="ARBA00022723"/>
    </source>
</evidence>
<evidence type="ECO:0000256" key="12">
    <source>
        <dbReference type="ARBA" id="ARBA00022887"/>
    </source>
</evidence>
<dbReference type="Pfam" id="PF04567">
    <property type="entry name" value="RNA_pol_Rpb2_5"/>
    <property type="match status" value="1"/>
</dbReference>
<gene>
    <name evidence="24" type="ORF">OJ252_617</name>
</gene>
<proteinExistence type="inferred from homology"/>
<dbReference type="SMART" id="SM00367">
    <property type="entry name" value="LRR_CC"/>
    <property type="match status" value="10"/>
</dbReference>
<dbReference type="Gene3D" id="3.90.1800.10">
    <property type="entry name" value="RNA polymerase alpha subunit dimerisation domain"/>
    <property type="match status" value="1"/>
</dbReference>
<keyword evidence="12" id="KW-0933">Apicoplast</keyword>
<dbReference type="InterPro" id="IPR006553">
    <property type="entry name" value="Leu-rich_rpt_Cys-con_subtyp"/>
</dbReference>
<organism evidence="24 25">
    <name type="scientific">Cryptosporidium canis</name>
    <dbReference type="NCBI Taxonomy" id="195482"/>
    <lineage>
        <taxon>Eukaryota</taxon>
        <taxon>Sar</taxon>
        <taxon>Alveolata</taxon>
        <taxon>Apicomplexa</taxon>
        <taxon>Conoidasida</taxon>
        <taxon>Coccidia</taxon>
        <taxon>Eucoccidiorida</taxon>
        <taxon>Eimeriorina</taxon>
        <taxon>Cryptosporidiidae</taxon>
        <taxon>Cryptosporidium</taxon>
    </lineage>
</organism>
<evidence type="ECO:0000259" key="19">
    <source>
        <dbReference type="Pfam" id="PF04563"/>
    </source>
</evidence>
<dbReference type="CDD" id="cd00653">
    <property type="entry name" value="RNA_pol_B_RPB2"/>
    <property type="match status" value="1"/>
</dbReference>
<evidence type="ECO:0000256" key="2">
    <source>
        <dbReference type="ARBA" id="ARBA00004467"/>
    </source>
</evidence>
<dbReference type="Pfam" id="PF00562">
    <property type="entry name" value="RNA_pol_Rpb2_6"/>
    <property type="match status" value="1"/>
</dbReference>
<dbReference type="InterPro" id="IPR007644">
    <property type="entry name" value="RNA_pol_bsu_protrusion"/>
</dbReference>
<comment type="subunit">
    <text evidence="14">In plastids the minimal PEP RNA polymerase catalytic core is composed of four subunits: alpha, beta, beta', and beta''. When a (nuclear-encoded) sigma factor is associated with the core the holoenzyme is formed, which can initiate transcription.</text>
</comment>
<evidence type="ECO:0000313" key="24">
    <source>
        <dbReference type="EMBL" id="KAJ1614489.1"/>
    </source>
</evidence>
<name>A0ABQ8PAG2_9CRYT</name>
<protein>
    <recommendedName>
        <fullName evidence="5 15">DNA-directed RNA polymerase subunit beta</fullName>
        <ecNumber evidence="4 15">2.7.7.6</ecNumber>
    </recommendedName>
</protein>
<dbReference type="SUPFAM" id="SSF52047">
    <property type="entry name" value="RNI-like"/>
    <property type="match status" value="2"/>
</dbReference>
<feature type="domain" description="RNA polymerase beta subunit protrusion" evidence="19">
    <location>
        <begin position="27"/>
        <end position="430"/>
    </location>
</feature>
<keyword evidence="7" id="KW-0934">Plastid</keyword>
<keyword evidence="9 15" id="KW-0548">Nucleotidyltransferase</keyword>
<evidence type="ECO:0000259" key="22">
    <source>
        <dbReference type="Pfam" id="PF04567"/>
    </source>
</evidence>
<evidence type="ECO:0000256" key="13">
    <source>
        <dbReference type="ARBA" id="ARBA00023163"/>
    </source>
</evidence>
<dbReference type="Proteomes" id="UP001071777">
    <property type="component" value="Unassembled WGS sequence"/>
</dbReference>
<dbReference type="InterPro" id="IPR015712">
    <property type="entry name" value="DNA-dir_RNA_pol_su2"/>
</dbReference>
<keyword evidence="10" id="KW-0479">Metal-binding</keyword>
<dbReference type="InterPro" id="IPR037034">
    <property type="entry name" value="RNA_pol_Rpb2_2_sf"/>
</dbReference>
<keyword evidence="6 15" id="KW-0240">DNA-directed RNA polymerase</keyword>
<evidence type="ECO:0000256" key="8">
    <source>
        <dbReference type="ARBA" id="ARBA00022679"/>
    </source>
</evidence>
<comment type="subcellular location">
    <subcellularLocation>
        <location evidence="2">Plastid</location>
        <location evidence="2">Apicoplast</location>
    </subcellularLocation>
</comment>
<comment type="similarity">
    <text evidence="3 15">Belongs to the RNA polymerase beta chain family.</text>
</comment>
<dbReference type="Gene3D" id="2.40.50.150">
    <property type="match status" value="1"/>
</dbReference>
<evidence type="ECO:0000259" key="16">
    <source>
        <dbReference type="Pfam" id="PF00562"/>
    </source>
</evidence>
<keyword evidence="25" id="KW-1185">Reference proteome</keyword>
<feature type="domain" description="RNA polymerase Rpb2" evidence="20">
    <location>
        <begin position="457"/>
        <end position="521"/>
    </location>
</feature>